<organism evidence="1 2">
    <name type="scientific">Arcanobacterium pinnipediorum</name>
    <dbReference type="NCBI Taxonomy" id="1503041"/>
    <lineage>
        <taxon>Bacteria</taxon>
        <taxon>Bacillati</taxon>
        <taxon>Actinomycetota</taxon>
        <taxon>Actinomycetes</taxon>
        <taxon>Actinomycetales</taxon>
        <taxon>Actinomycetaceae</taxon>
        <taxon>Arcanobacterium</taxon>
    </lineage>
</organism>
<evidence type="ECO:0000313" key="2">
    <source>
        <dbReference type="Proteomes" id="UP001056109"/>
    </source>
</evidence>
<protein>
    <submittedName>
        <fullName evidence="1">Uncharacterized protein</fullName>
    </submittedName>
</protein>
<keyword evidence="2" id="KW-1185">Reference proteome</keyword>
<proteinExistence type="predicted"/>
<dbReference type="EMBL" id="CP099547">
    <property type="protein sequence ID" value="USR79907.1"/>
    <property type="molecule type" value="Genomic_DNA"/>
</dbReference>
<accession>A0ABY5AI69</accession>
<name>A0ABY5AI69_9ACTO</name>
<gene>
    <name evidence="1" type="ORF">NG665_02695</name>
</gene>
<reference evidence="1" key="1">
    <citation type="submission" date="2022-06" db="EMBL/GenBank/DDBJ databases">
        <title>Complete Genome Sequence of Arcanobacterium pinnipediorum strain DSM 28752 isolated from a harbour seal.</title>
        <authorList>
            <person name="Borowiak M."/>
            <person name="Kreitlow A."/>
            <person name="Alssahen M."/>
            <person name="Malorny B."/>
            <person name="Laemmler C."/>
            <person name="Prenger-Berninghoff E."/>
            <person name="Siebert U."/>
            <person name="Ploetz M."/>
            <person name="Abdulmawjood A."/>
        </authorList>
    </citation>
    <scope>NUCLEOTIDE SEQUENCE</scope>
    <source>
        <strain evidence="1">DSM 28752</strain>
    </source>
</reference>
<evidence type="ECO:0000313" key="1">
    <source>
        <dbReference type="EMBL" id="USR79907.1"/>
    </source>
</evidence>
<dbReference type="Proteomes" id="UP001056109">
    <property type="component" value="Chromosome"/>
</dbReference>
<sequence length="48" mass="5389">MNQKLERTFTAYDPTVILARLVSLKDIRVVVSASRVLRESSMCSGTMD</sequence>
<dbReference type="RefSeq" id="WP_252673766.1">
    <property type="nucleotide sequence ID" value="NZ_CP099547.1"/>
</dbReference>